<keyword evidence="2" id="KW-0929">Antimicrobial</keyword>
<dbReference type="GO" id="GO:0031640">
    <property type="term" value="P:killing of cells of another organism"/>
    <property type="evidence" value="ECO:0007669"/>
    <property type="project" value="UniProtKB-KW"/>
</dbReference>
<dbReference type="AlphaFoldDB" id="A0AAV2CDE0"/>
<feature type="signal peptide" evidence="6">
    <location>
        <begin position="1"/>
        <end position="21"/>
    </location>
</feature>
<keyword evidence="6" id="KW-0732">Signal</keyword>
<dbReference type="PANTHER" id="PTHR33830:SF3">
    <property type="entry name" value="DEFENSIN-LIKE PROTEIN 127-RELATED"/>
    <property type="match status" value="1"/>
</dbReference>
<evidence type="ECO:0000256" key="2">
    <source>
        <dbReference type="ARBA" id="ARBA00022529"/>
    </source>
</evidence>
<gene>
    <name evidence="7" type="ORF">LTRI10_LOCUS2326</name>
</gene>
<evidence type="ECO:0000256" key="4">
    <source>
        <dbReference type="ARBA" id="ARBA00022821"/>
    </source>
</evidence>
<dbReference type="EMBL" id="OZ034813">
    <property type="protein sequence ID" value="CAL1354523.1"/>
    <property type="molecule type" value="Genomic_DNA"/>
</dbReference>
<evidence type="ECO:0000256" key="3">
    <source>
        <dbReference type="ARBA" id="ARBA00022577"/>
    </source>
</evidence>
<keyword evidence="3" id="KW-0295">Fungicide</keyword>
<accession>A0AAV2CDE0</accession>
<evidence type="ECO:0000256" key="5">
    <source>
        <dbReference type="ARBA" id="ARBA00023157"/>
    </source>
</evidence>
<comment type="similarity">
    <text evidence="1">Belongs to the DEFL family.</text>
</comment>
<keyword evidence="4" id="KW-0611">Plant defense</keyword>
<dbReference type="GO" id="GO:0050832">
    <property type="term" value="P:defense response to fungus"/>
    <property type="evidence" value="ECO:0007669"/>
    <property type="project" value="UniProtKB-KW"/>
</dbReference>
<keyword evidence="8" id="KW-1185">Reference proteome</keyword>
<dbReference type="InterPro" id="IPR010851">
    <property type="entry name" value="DEFL"/>
</dbReference>
<keyword evidence="5" id="KW-1015">Disulfide bond</keyword>
<dbReference type="Proteomes" id="UP001497516">
    <property type="component" value="Chromosome 1"/>
</dbReference>
<feature type="chain" id="PRO_5043516876" evidence="6">
    <location>
        <begin position="22"/>
        <end position="80"/>
    </location>
</feature>
<protein>
    <submittedName>
        <fullName evidence="7">Uncharacterized protein</fullName>
    </submittedName>
</protein>
<organism evidence="7 8">
    <name type="scientific">Linum trigynum</name>
    <dbReference type="NCBI Taxonomy" id="586398"/>
    <lineage>
        <taxon>Eukaryota</taxon>
        <taxon>Viridiplantae</taxon>
        <taxon>Streptophyta</taxon>
        <taxon>Embryophyta</taxon>
        <taxon>Tracheophyta</taxon>
        <taxon>Spermatophyta</taxon>
        <taxon>Magnoliopsida</taxon>
        <taxon>eudicotyledons</taxon>
        <taxon>Gunneridae</taxon>
        <taxon>Pentapetalae</taxon>
        <taxon>rosids</taxon>
        <taxon>fabids</taxon>
        <taxon>Malpighiales</taxon>
        <taxon>Linaceae</taxon>
        <taxon>Linum</taxon>
    </lineage>
</organism>
<dbReference type="PANTHER" id="PTHR33830">
    <property type="entry name" value="DEFENSIN-LIKE PROTEIN 184-RELATED"/>
    <property type="match status" value="1"/>
</dbReference>
<evidence type="ECO:0000313" key="8">
    <source>
        <dbReference type="Proteomes" id="UP001497516"/>
    </source>
</evidence>
<evidence type="ECO:0000313" key="7">
    <source>
        <dbReference type="EMBL" id="CAL1354523.1"/>
    </source>
</evidence>
<proteinExistence type="inferred from homology"/>
<evidence type="ECO:0000256" key="6">
    <source>
        <dbReference type="SAM" id="SignalP"/>
    </source>
</evidence>
<evidence type="ECO:0000256" key="1">
    <source>
        <dbReference type="ARBA" id="ARBA00006722"/>
    </source>
</evidence>
<reference evidence="7 8" key="1">
    <citation type="submission" date="2024-04" db="EMBL/GenBank/DDBJ databases">
        <authorList>
            <person name="Fracassetti M."/>
        </authorList>
    </citation>
    <scope>NUCLEOTIDE SEQUENCE [LARGE SCALE GENOMIC DNA]</scope>
</reference>
<dbReference type="Pfam" id="PF07333">
    <property type="entry name" value="SLR1-BP"/>
    <property type="match status" value="1"/>
</dbReference>
<sequence length="80" mass="8786">MTKFFLTFWFIFVLLLSGGRIMSIKKAGADKTCADLLYGSGCTPDDCYQKCVDHGGIGHIGVCLPKKDSDDSYCLCLYSC</sequence>
<name>A0AAV2CDE0_9ROSI</name>